<evidence type="ECO:0008006" key="13">
    <source>
        <dbReference type="Google" id="ProtNLM"/>
    </source>
</evidence>
<dbReference type="PANTHER" id="PTHR30574:SF1">
    <property type="entry name" value="SULPHUR TRANSPORT DOMAIN-CONTAINING PROTEIN"/>
    <property type="match status" value="1"/>
</dbReference>
<comment type="subcellular location">
    <subcellularLocation>
        <location evidence="1">Cell inner membrane</location>
        <topology evidence="1">Multi-pass membrane protein</topology>
    </subcellularLocation>
</comment>
<keyword evidence="2" id="KW-0813">Transport</keyword>
<keyword evidence="7 9" id="KW-0472">Membrane</keyword>
<dbReference type="Proteomes" id="UP000663836">
    <property type="component" value="Unassembled WGS sequence"/>
</dbReference>
<feature type="transmembrane region" description="Helical" evidence="9">
    <location>
        <begin position="38"/>
        <end position="58"/>
    </location>
</feature>
<dbReference type="AlphaFoldDB" id="A0A815BGV8"/>
<evidence type="ECO:0000313" key="11">
    <source>
        <dbReference type="EMBL" id="CAF4096998.1"/>
    </source>
</evidence>
<dbReference type="PANTHER" id="PTHR30574">
    <property type="entry name" value="INNER MEMBRANE PROTEIN YEDE"/>
    <property type="match status" value="1"/>
</dbReference>
<feature type="region of interest" description="Disordered" evidence="8">
    <location>
        <begin position="1"/>
        <end position="29"/>
    </location>
</feature>
<comment type="caution">
    <text evidence="10">The sequence shown here is derived from an EMBL/GenBank/DDBJ whole genome shotgun (WGS) entry which is preliminary data.</text>
</comment>
<evidence type="ECO:0000256" key="1">
    <source>
        <dbReference type="ARBA" id="ARBA00004429"/>
    </source>
</evidence>
<organism evidence="10 12">
    <name type="scientific">Rotaria sordida</name>
    <dbReference type="NCBI Taxonomy" id="392033"/>
    <lineage>
        <taxon>Eukaryota</taxon>
        <taxon>Metazoa</taxon>
        <taxon>Spiralia</taxon>
        <taxon>Gnathifera</taxon>
        <taxon>Rotifera</taxon>
        <taxon>Eurotatoria</taxon>
        <taxon>Bdelloidea</taxon>
        <taxon>Philodinida</taxon>
        <taxon>Philodinidae</taxon>
        <taxon>Rotaria</taxon>
    </lineage>
</organism>
<feature type="transmembrane region" description="Helical" evidence="9">
    <location>
        <begin position="78"/>
        <end position="101"/>
    </location>
</feature>
<keyword evidence="3" id="KW-1003">Cell membrane</keyword>
<dbReference type="Pfam" id="PF04143">
    <property type="entry name" value="Sulf_transp"/>
    <property type="match status" value="1"/>
</dbReference>
<dbReference type="EMBL" id="CAJOBD010007839">
    <property type="protein sequence ID" value="CAF4096998.1"/>
    <property type="molecule type" value="Genomic_DNA"/>
</dbReference>
<reference evidence="10" key="1">
    <citation type="submission" date="2021-02" db="EMBL/GenBank/DDBJ databases">
        <authorList>
            <person name="Nowell W R."/>
        </authorList>
    </citation>
    <scope>NUCLEOTIDE SEQUENCE</scope>
</reference>
<keyword evidence="5 9" id="KW-0812">Transmembrane</keyword>
<feature type="transmembrane region" description="Helical" evidence="9">
    <location>
        <begin position="333"/>
        <end position="352"/>
    </location>
</feature>
<sequence length="401" mass="43284">MTDDQIINRNRRDISTNDESNGIEKSEKTKNIKSSNGITDLVQIVSASGLGISFGILMNKANVYLAPIIRDQMLFTRFTMIKMFLGAVGASMLSSCIVILVSEPTYRTACNAFIHRNNRIHGFHLLIGGILIGVGMVLAGSCPGTVFVQMGSGLQNSFITCLGAICGVLFYYKFLSIRLTKDEVPKSSIVLQQLPELVGIKRIYLNLMFGSIFIGTAFVLEYFVPYKNDLITPKGLHSLVGWPPVLCGIGVGSLQLFFIMLFKKSLGISTGFTVLVAQLCRMRFFKKLIPSLEPFTYGVQNSLALLFALGAIGGSFIATVSENQFPLNEQYGAGVWSSFFGGFLLSLGARCAGGCTSGQGISGVTHLLIGSLIATAGMFGGGMLFAAAYGLITKDWLFRAL</sequence>
<evidence type="ECO:0000313" key="10">
    <source>
        <dbReference type="EMBL" id="CAF1271327.1"/>
    </source>
</evidence>
<dbReference type="EMBL" id="CAJNOT010001984">
    <property type="protein sequence ID" value="CAF1271327.1"/>
    <property type="molecule type" value="Genomic_DNA"/>
</dbReference>
<evidence type="ECO:0000256" key="3">
    <source>
        <dbReference type="ARBA" id="ARBA00022475"/>
    </source>
</evidence>
<feature type="transmembrane region" description="Helical" evidence="9">
    <location>
        <begin position="203"/>
        <end position="220"/>
    </location>
</feature>
<evidence type="ECO:0000256" key="5">
    <source>
        <dbReference type="ARBA" id="ARBA00022692"/>
    </source>
</evidence>
<evidence type="ECO:0000256" key="9">
    <source>
        <dbReference type="SAM" id="Phobius"/>
    </source>
</evidence>
<evidence type="ECO:0000256" key="7">
    <source>
        <dbReference type="ARBA" id="ARBA00023136"/>
    </source>
</evidence>
<gene>
    <name evidence="11" type="ORF">JBS370_LOCUS31554</name>
    <name evidence="10" type="ORF">ZHD862_LOCUS26430</name>
</gene>
<accession>A0A815BGV8</accession>
<name>A0A815BGV8_9BILA</name>
<evidence type="ECO:0000256" key="8">
    <source>
        <dbReference type="SAM" id="MobiDB-lite"/>
    </source>
</evidence>
<dbReference type="Proteomes" id="UP000663864">
    <property type="component" value="Unassembled WGS sequence"/>
</dbReference>
<proteinExistence type="predicted"/>
<evidence type="ECO:0000256" key="4">
    <source>
        <dbReference type="ARBA" id="ARBA00022519"/>
    </source>
</evidence>
<feature type="transmembrane region" description="Helical" evidence="9">
    <location>
        <begin position="364"/>
        <end position="392"/>
    </location>
</feature>
<dbReference type="InterPro" id="IPR007272">
    <property type="entry name" value="Sulf_transp_TsuA/YedE"/>
</dbReference>
<feature type="transmembrane region" description="Helical" evidence="9">
    <location>
        <begin position="122"/>
        <end position="148"/>
    </location>
</feature>
<dbReference type="GO" id="GO:0005886">
    <property type="term" value="C:plasma membrane"/>
    <property type="evidence" value="ECO:0007669"/>
    <property type="project" value="UniProtKB-SubCell"/>
</dbReference>
<evidence type="ECO:0000256" key="6">
    <source>
        <dbReference type="ARBA" id="ARBA00022989"/>
    </source>
</evidence>
<protein>
    <recommendedName>
        <fullName evidence="13">Sulphur transport domain-containing protein</fullName>
    </recommendedName>
</protein>
<keyword evidence="4" id="KW-0997">Cell inner membrane</keyword>
<evidence type="ECO:0000313" key="12">
    <source>
        <dbReference type="Proteomes" id="UP000663864"/>
    </source>
</evidence>
<feature type="transmembrane region" description="Helical" evidence="9">
    <location>
        <begin position="303"/>
        <end position="321"/>
    </location>
</feature>
<keyword evidence="6 9" id="KW-1133">Transmembrane helix</keyword>
<evidence type="ECO:0000256" key="2">
    <source>
        <dbReference type="ARBA" id="ARBA00022448"/>
    </source>
</evidence>
<feature type="transmembrane region" description="Helical" evidence="9">
    <location>
        <begin position="154"/>
        <end position="172"/>
    </location>
</feature>
<feature type="transmembrane region" description="Helical" evidence="9">
    <location>
        <begin position="240"/>
        <end position="262"/>
    </location>
</feature>